<evidence type="ECO:0000256" key="3">
    <source>
        <dbReference type="ARBA" id="ARBA00022617"/>
    </source>
</evidence>
<evidence type="ECO:0000259" key="8">
    <source>
        <dbReference type="Pfam" id="PF03264"/>
    </source>
</evidence>
<protein>
    <submittedName>
        <fullName evidence="10">Cytochrome c3 family protein</fullName>
    </submittedName>
</protein>
<evidence type="ECO:0000256" key="7">
    <source>
        <dbReference type="ARBA" id="ARBA00023004"/>
    </source>
</evidence>
<comment type="caution">
    <text evidence="10">The sequence shown here is derived from an EMBL/GenBank/DDBJ whole genome shotgun (WGS) entry which is preliminary data.</text>
</comment>
<dbReference type="EMBL" id="JACPRF010000286">
    <property type="protein sequence ID" value="MBI2877116.1"/>
    <property type="molecule type" value="Genomic_DNA"/>
</dbReference>
<dbReference type="InterPro" id="IPR005126">
    <property type="entry name" value="NapC/NirT_cyt_c_N"/>
</dbReference>
<evidence type="ECO:0000256" key="4">
    <source>
        <dbReference type="ARBA" id="ARBA00022723"/>
    </source>
</evidence>
<evidence type="ECO:0000256" key="1">
    <source>
        <dbReference type="ARBA" id="ARBA00004196"/>
    </source>
</evidence>
<dbReference type="Proteomes" id="UP000769766">
    <property type="component" value="Unassembled WGS sequence"/>
</dbReference>
<keyword evidence="6" id="KW-0249">Electron transport</keyword>
<accession>A0A932CQ69</accession>
<dbReference type="InterPro" id="IPR051829">
    <property type="entry name" value="Multiheme_Cytochr_ET"/>
</dbReference>
<dbReference type="Pfam" id="PF22113">
    <property type="entry name" value="Mtrc-MtrF_II-IV_dom"/>
    <property type="match status" value="1"/>
</dbReference>
<sequence length="699" mass="78756">MKLKLLLLTTAIFVVLSTALFGLYEYSTSPQFCQGCHFMRPYYESWKHSSHRKVNCMTCHFEPGALNELRGKWKAVRQFATFVTGTYTSKPFAEISDRSCLQTGCHSTRLLEGRQRFKRGILFDHRPHLLEMRRGMKLRCTSCHSQMVIGTHVEVTESTCFLCHFRLERQASGRKEDPSLGGCPLCHGPPAGVTRVAGREIRHQDLVQRGIPCTRCHTNVVSGRGEVDRERCFDCHNQPQKIEKMGQVELIHINHISLHRIECERCHRPIRHRIPSRLPHGQGPQDSCGDCHEATHLPQQALYLGRGGRGVEEMPAPKSQIGMGCTACHVVPQRDAQEARLFGQTFTANALPCYACHGKRYEAFLHRLPRQLGSMISFLEKGLAHRKRLLASSSLRLSEEERSRLQLLLKDARFNVRLVKQAQGIHNPWYAIELLRASRGFLQEADQILAAEPIWSRGKDPRPLPIGFREESCRETCHGTLPEPQLISANGGRPFPHPLHQSQVSGSCLRCHPGKRHPYPATLQQKDCSACHHQGKSAEEEACPKCHRLQVSFAKGEVAWPLGEEIEADNEMEDVECNECHTLTAKDPLKAIRKNCIDCHEEEEKKDYGKVMDDWLQGYGGKLATLSAQLKGIEARATAPDQRESLQKLKSSLELLQKARPIHNVALADEVIEAVEEEIKGLNGSALTPASSQVPKSKY</sequence>
<dbReference type="PANTHER" id="PTHR35038">
    <property type="entry name" value="DISSIMILATORY SULFITE REDUCTASE SIRA"/>
    <property type="match status" value="1"/>
</dbReference>
<evidence type="ECO:0000313" key="11">
    <source>
        <dbReference type="Proteomes" id="UP000769766"/>
    </source>
</evidence>
<dbReference type="InterPro" id="IPR054337">
    <property type="entry name" value="Mtrc-MtrF-like_dom_II/IV"/>
</dbReference>
<dbReference type="InterPro" id="IPR038266">
    <property type="entry name" value="NapC/NirT_cytc_sf"/>
</dbReference>
<feature type="domain" description="Outer membrane cytochrome MtrC/MtrF-like" evidence="9">
    <location>
        <begin position="213"/>
        <end position="360"/>
    </location>
</feature>
<feature type="domain" description="NapC/NirT cytochrome c N-terminal" evidence="8">
    <location>
        <begin position="5"/>
        <end position="90"/>
    </location>
</feature>
<dbReference type="GO" id="GO:0030313">
    <property type="term" value="C:cell envelope"/>
    <property type="evidence" value="ECO:0007669"/>
    <property type="project" value="UniProtKB-SubCell"/>
</dbReference>
<keyword evidence="3" id="KW-0349">Heme</keyword>
<dbReference type="InterPro" id="IPR036280">
    <property type="entry name" value="Multihaem_cyt_sf"/>
</dbReference>
<dbReference type="GO" id="GO:0046872">
    <property type="term" value="F:metal ion binding"/>
    <property type="evidence" value="ECO:0007669"/>
    <property type="project" value="UniProtKB-KW"/>
</dbReference>
<organism evidence="10 11">
    <name type="scientific">Tectimicrobiota bacterium</name>
    <dbReference type="NCBI Taxonomy" id="2528274"/>
    <lineage>
        <taxon>Bacteria</taxon>
        <taxon>Pseudomonadati</taxon>
        <taxon>Nitrospinota/Tectimicrobiota group</taxon>
        <taxon>Candidatus Tectimicrobiota</taxon>
    </lineage>
</organism>
<evidence type="ECO:0000259" key="9">
    <source>
        <dbReference type="Pfam" id="PF22113"/>
    </source>
</evidence>
<dbReference type="PANTHER" id="PTHR35038:SF8">
    <property type="entry name" value="C-TYPE POLYHEME CYTOCHROME OMCC"/>
    <property type="match status" value="1"/>
</dbReference>
<keyword evidence="2" id="KW-0813">Transport</keyword>
<keyword evidence="7" id="KW-0408">Iron</keyword>
<keyword evidence="5" id="KW-0732">Signal</keyword>
<evidence type="ECO:0000256" key="6">
    <source>
        <dbReference type="ARBA" id="ARBA00022982"/>
    </source>
</evidence>
<dbReference type="Gene3D" id="3.90.10.10">
    <property type="entry name" value="Cytochrome C3"/>
    <property type="match status" value="2"/>
</dbReference>
<evidence type="ECO:0000313" key="10">
    <source>
        <dbReference type="EMBL" id="MBI2877116.1"/>
    </source>
</evidence>
<dbReference type="Gene3D" id="1.10.3820.10">
    <property type="entry name" value="Di-heme elbow motif domain"/>
    <property type="match status" value="1"/>
</dbReference>
<dbReference type="AlphaFoldDB" id="A0A932CQ69"/>
<reference evidence="10" key="1">
    <citation type="submission" date="2020-07" db="EMBL/GenBank/DDBJ databases">
        <title>Huge and variable diversity of episymbiotic CPR bacteria and DPANN archaea in groundwater ecosystems.</title>
        <authorList>
            <person name="He C.Y."/>
            <person name="Keren R."/>
            <person name="Whittaker M."/>
            <person name="Farag I.F."/>
            <person name="Doudna J."/>
            <person name="Cate J.H.D."/>
            <person name="Banfield J.F."/>
        </authorList>
    </citation>
    <scope>NUCLEOTIDE SEQUENCE</scope>
    <source>
        <strain evidence="10">NC_groundwater_672_Ag_B-0.1um_62_36</strain>
    </source>
</reference>
<proteinExistence type="predicted"/>
<comment type="subcellular location">
    <subcellularLocation>
        <location evidence="1">Cell envelope</location>
    </subcellularLocation>
</comment>
<dbReference type="Pfam" id="PF03264">
    <property type="entry name" value="Cytochrom_NNT"/>
    <property type="match status" value="1"/>
</dbReference>
<evidence type="ECO:0000256" key="2">
    <source>
        <dbReference type="ARBA" id="ARBA00022448"/>
    </source>
</evidence>
<evidence type="ECO:0000256" key="5">
    <source>
        <dbReference type="ARBA" id="ARBA00022729"/>
    </source>
</evidence>
<dbReference type="SUPFAM" id="SSF48695">
    <property type="entry name" value="Multiheme cytochromes"/>
    <property type="match status" value="2"/>
</dbReference>
<keyword evidence="4" id="KW-0479">Metal-binding</keyword>
<dbReference type="CDD" id="cd08168">
    <property type="entry name" value="Cytochrom_C3"/>
    <property type="match status" value="1"/>
</dbReference>
<gene>
    <name evidence="10" type="ORF">HYY20_09570</name>
</gene>
<name>A0A932CQ69_UNCTE</name>